<sequence length="68" mass="8042">MNEIPITIHLDDVIFRLKEYQDFDWLLNLGKVFAVFDQQDSGNICFGIEKNGKKRVEVNVMHQLRNFT</sequence>
<organism evidence="1 2">
    <name type="scientific">Bacillus pseudomycoides</name>
    <dbReference type="NCBI Taxonomy" id="64104"/>
    <lineage>
        <taxon>Bacteria</taxon>
        <taxon>Bacillati</taxon>
        <taxon>Bacillota</taxon>
        <taxon>Bacilli</taxon>
        <taxon>Bacillales</taxon>
        <taxon>Bacillaceae</taxon>
        <taxon>Bacillus</taxon>
        <taxon>Bacillus cereus group</taxon>
    </lineage>
</organism>
<gene>
    <name evidence="1" type="ORF">BW425_03485</name>
</gene>
<dbReference type="Proteomes" id="UP000195321">
    <property type="component" value="Unassembled WGS sequence"/>
</dbReference>
<proteinExistence type="predicted"/>
<comment type="caution">
    <text evidence="1">The sequence shown here is derived from an EMBL/GenBank/DDBJ whole genome shotgun (WGS) entry which is preliminary data.</text>
</comment>
<dbReference type="EMBL" id="MWPX01000002">
    <property type="protein sequence ID" value="OUM50163.1"/>
    <property type="molecule type" value="Genomic_DNA"/>
</dbReference>
<protein>
    <submittedName>
        <fullName evidence="1">Uncharacterized protein</fullName>
    </submittedName>
</protein>
<dbReference type="RefSeq" id="WP_016132833.1">
    <property type="nucleotide sequence ID" value="NZ_CP189809.1"/>
</dbReference>
<evidence type="ECO:0000313" key="2">
    <source>
        <dbReference type="Proteomes" id="UP000195321"/>
    </source>
</evidence>
<evidence type="ECO:0000313" key="1">
    <source>
        <dbReference type="EMBL" id="OUM50163.1"/>
    </source>
</evidence>
<reference evidence="1 2" key="1">
    <citation type="submission" date="2017-02" db="EMBL/GenBank/DDBJ databases">
        <title>Bacillus pseudomycoides isolate FSL K6-0042.</title>
        <authorList>
            <person name="Kovac J."/>
        </authorList>
    </citation>
    <scope>NUCLEOTIDE SEQUENCE [LARGE SCALE GENOMIC DNA]</scope>
    <source>
        <strain evidence="1 2">FSL K6-0042</strain>
    </source>
</reference>
<name>A0A1Y3MST5_9BACI</name>
<accession>A0A1Y3MST5</accession>
<dbReference type="AlphaFoldDB" id="A0A1Y3MST5"/>